<reference evidence="3" key="1">
    <citation type="journal article" date="2011" name="Proc. Natl. Acad. Sci. U.S.A.">
        <title>Obligate biotrophy features unraveled by the genomic analysis of rust fungi.</title>
        <authorList>
            <person name="Duplessis S."/>
            <person name="Cuomo C.A."/>
            <person name="Lin Y.-C."/>
            <person name="Aerts A."/>
            <person name="Tisserant E."/>
            <person name="Veneault-Fourrey C."/>
            <person name="Joly D.L."/>
            <person name="Hacquard S."/>
            <person name="Amselem J."/>
            <person name="Cantarel B.L."/>
            <person name="Chiu R."/>
            <person name="Coutinho P.M."/>
            <person name="Feau N."/>
            <person name="Field M."/>
            <person name="Frey P."/>
            <person name="Gelhaye E."/>
            <person name="Goldberg J."/>
            <person name="Grabherr M.G."/>
            <person name="Kodira C.D."/>
            <person name="Kohler A."/>
            <person name="Kuees U."/>
            <person name="Lindquist E.A."/>
            <person name="Lucas S.M."/>
            <person name="Mago R."/>
            <person name="Mauceli E."/>
            <person name="Morin E."/>
            <person name="Murat C."/>
            <person name="Pangilinan J.L."/>
            <person name="Park R."/>
            <person name="Pearson M."/>
            <person name="Quesneville H."/>
            <person name="Rouhier N."/>
            <person name="Sakthikumar S."/>
            <person name="Salamov A.A."/>
            <person name="Schmutz J."/>
            <person name="Selles B."/>
            <person name="Shapiro H."/>
            <person name="Tanguay P."/>
            <person name="Tuskan G.A."/>
            <person name="Henrissat B."/>
            <person name="Van de Peer Y."/>
            <person name="Rouze P."/>
            <person name="Ellis J.G."/>
            <person name="Dodds P.N."/>
            <person name="Schein J.E."/>
            <person name="Zhong S."/>
            <person name="Hamelin R.C."/>
            <person name="Grigoriev I.V."/>
            <person name="Szabo L.J."/>
            <person name="Martin F."/>
        </authorList>
    </citation>
    <scope>NUCLEOTIDE SEQUENCE [LARGE SCALE GENOMIC DNA]</scope>
    <source>
        <strain evidence="3">98AG31 / pathotype 3-4-7</strain>
    </source>
</reference>
<dbReference type="RefSeq" id="XP_007416066.1">
    <property type="nucleotide sequence ID" value="XM_007416004.1"/>
</dbReference>
<dbReference type="InParanoid" id="F4S3Y2"/>
<dbReference type="Proteomes" id="UP000001072">
    <property type="component" value="Unassembled WGS sequence"/>
</dbReference>
<feature type="region of interest" description="Disordered" evidence="1">
    <location>
        <begin position="52"/>
        <end position="81"/>
    </location>
</feature>
<organism evidence="3">
    <name type="scientific">Melampsora larici-populina (strain 98AG31 / pathotype 3-4-7)</name>
    <name type="common">Poplar leaf rust fungus</name>
    <dbReference type="NCBI Taxonomy" id="747676"/>
    <lineage>
        <taxon>Eukaryota</taxon>
        <taxon>Fungi</taxon>
        <taxon>Dikarya</taxon>
        <taxon>Basidiomycota</taxon>
        <taxon>Pucciniomycotina</taxon>
        <taxon>Pucciniomycetes</taxon>
        <taxon>Pucciniales</taxon>
        <taxon>Melampsoraceae</taxon>
        <taxon>Melampsora</taxon>
    </lineage>
</organism>
<evidence type="ECO:0000313" key="3">
    <source>
        <dbReference type="Proteomes" id="UP000001072"/>
    </source>
</evidence>
<protein>
    <submittedName>
        <fullName evidence="2">Uncharacterized protein</fullName>
    </submittedName>
</protein>
<keyword evidence="3" id="KW-1185">Reference proteome</keyword>
<dbReference type="HOGENOM" id="CLU_056407_2_0_1"/>
<accession>F4S3Y2</accession>
<sequence>MEYNQTYYTGELKYSNMAKRKGSKSPVTSPKNEVTPTAHTYMMKVDSQLLPTTQGLNTSTPPKGTNTTQQPSYKDNTRPESSSMNYLFNHPLWPKIQTLPETLHVFLRSDFDSIASKTTNLDYHRVLYHFDPKTKSRPSHTKAKLKKDFDDNLKPLLLPFAIDPPKPDADASETSPPDIDFDPLHRRTTRAMLSQAILSRRPGYSIASDARIDQILILYKAFVDPDLLLPVNREFIHKPKCLTADKARQKTIEYLRFALQCHAPHIFVHSVSLTHPLLLDLYIKFVIEDPVPDGRLVCGYHYSEISDMMTSLSDRHRNRSGLAAGLCKVKH</sequence>
<evidence type="ECO:0000256" key="1">
    <source>
        <dbReference type="SAM" id="MobiDB-lite"/>
    </source>
</evidence>
<dbReference type="VEuPathDB" id="FungiDB:MELLADRAFT_93098"/>
<dbReference type="GeneID" id="18936469"/>
<evidence type="ECO:0000313" key="2">
    <source>
        <dbReference type="EMBL" id="EGG00612.1"/>
    </source>
</evidence>
<proteinExistence type="predicted"/>
<gene>
    <name evidence="2" type="ORF">MELLADRAFT_93098</name>
</gene>
<name>F4S3Y2_MELLP</name>
<dbReference type="KEGG" id="mlr:MELLADRAFT_93098"/>
<dbReference type="EMBL" id="GL883145">
    <property type="protein sequence ID" value="EGG00612.1"/>
    <property type="molecule type" value="Genomic_DNA"/>
</dbReference>
<dbReference type="AlphaFoldDB" id="F4S3Y2"/>
<dbReference type="OrthoDB" id="2511315at2759"/>